<organism evidence="1 2">
    <name type="scientific">Microbispora corallina</name>
    <dbReference type="NCBI Taxonomy" id="83302"/>
    <lineage>
        <taxon>Bacteria</taxon>
        <taxon>Bacillati</taxon>
        <taxon>Actinomycetota</taxon>
        <taxon>Actinomycetes</taxon>
        <taxon>Streptosporangiales</taxon>
        <taxon>Streptosporangiaceae</taxon>
        <taxon>Microbispora</taxon>
    </lineage>
</organism>
<evidence type="ECO:0000313" key="1">
    <source>
        <dbReference type="EMBL" id="GIH38735.1"/>
    </source>
</evidence>
<sequence length="91" mass="10572">MSQWRVLIEENMGAGERKEWRISDIYEVEGGREEARAIAAELAMRHSPRHPSFTQERAVYKVGEDSWITMVIGLTARYHYRVTVAELVHRG</sequence>
<accession>A0ABQ4FV91</accession>
<evidence type="ECO:0000313" key="2">
    <source>
        <dbReference type="Proteomes" id="UP000603904"/>
    </source>
</evidence>
<proteinExistence type="predicted"/>
<dbReference type="EMBL" id="BOOC01000005">
    <property type="protein sequence ID" value="GIH38735.1"/>
    <property type="molecule type" value="Genomic_DNA"/>
</dbReference>
<comment type="caution">
    <text evidence="1">The sequence shown here is derived from an EMBL/GenBank/DDBJ whole genome shotgun (WGS) entry which is preliminary data.</text>
</comment>
<dbReference type="Proteomes" id="UP000603904">
    <property type="component" value="Unassembled WGS sequence"/>
</dbReference>
<keyword evidence="2" id="KW-1185">Reference proteome</keyword>
<reference evidence="1 2" key="1">
    <citation type="submission" date="2021-01" db="EMBL/GenBank/DDBJ databases">
        <title>Whole genome shotgun sequence of Microbispora corallina NBRC 16416.</title>
        <authorList>
            <person name="Komaki H."/>
            <person name="Tamura T."/>
        </authorList>
    </citation>
    <scope>NUCLEOTIDE SEQUENCE [LARGE SCALE GENOMIC DNA]</scope>
    <source>
        <strain evidence="1 2">NBRC 16416</strain>
    </source>
</reference>
<name>A0ABQ4FV91_9ACTN</name>
<protein>
    <submittedName>
        <fullName evidence="1">Uncharacterized protein</fullName>
    </submittedName>
</protein>
<gene>
    <name evidence="1" type="ORF">Mco01_17350</name>
</gene>
<dbReference type="RefSeq" id="WP_204056350.1">
    <property type="nucleotide sequence ID" value="NZ_BAAAGP010000002.1"/>
</dbReference>